<reference evidence="4 5" key="1">
    <citation type="submission" date="2021-08" db="EMBL/GenBank/DDBJ databases">
        <title>Draft Genome Sequence of Phanerochaete sordida strain YK-624.</title>
        <authorList>
            <person name="Mori T."/>
            <person name="Dohra H."/>
            <person name="Suzuki T."/>
            <person name="Kawagishi H."/>
            <person name="Hirai H."/>
        </authorList>
    </citation>
    <scope>NUCLEOTIDE SEQUENCE [LARGE SCALE GENOMIC DNA]</scope>
    <source>
        <strain evidence="4 5">YK-624</strain>
    </source>
</reference>
<evidence type="ECO:0000313" key="4">
    <source>
        <dbReference type="EMBL" id="GJE99712.1"/>
    </source>
</evidence>
<dbReference type="AlphaFoldDB" id="A0A9P3GQM0"/>
<evidence type="ECO:0008006" key="6">
    <source>
        <dbReference type="Google" id="ProtNLM"/>
    </source>
</evidence>
<evidence type="ECO:0000259" key="3">
    <source>
        <dbReference type="Pfam" id="PF18721"/>
    </source>
</evidence>
<keyword evidence="5" id="KW-1185">Reference proteome</keyword>
<evidence type="ECO:0000313" key="5">
    <source>
        <dbReference type="Proteomes" id="UP000703269"/>
    </source>
</evidence>
<organism evidence="4 5">
    <name type="scientific">Phanerochaete sordida</name>
    <dbReference type="NCBI Taxonomy" id="48140"/>
    <lineage>
        <taxon>Eukaryota</taxon>
        <taxon>Fungi</taxon>
        <taxon>Dikarya</taxon>
        <taxon>Basidiomycota</taxon>
        <taxon>Agaricomycotina</taxon>
        <taxon>Agaricomycetes</taxon>
        <taxon>Polyporales</taxon>
        <taxon>Phanerochaetaceae</taxon>
        <taxon>Phanerochaete</taxon>
    </lineage>
</organism>
<dbReference type="InterPro" id="IPR041539">
    <property type="entry name" value="CxC5"/>
</dbReference>
<gene>
    <name evidence="4" type="ORF">PsYK624_159830</name>
</gene>
<evidence type="ECO:0000259" key="2">
    <source>
        <dbReference type="Pfam" id="PF18718"/>
    </source>
</evidence>
<accession>A0A9P3GQM0</accession>
<dbReference type="Pfam" id="PF18718">
    <property type="entry name" value="CxC5"/>
    <property type="match status" value="1"/>
</dbReference>
<comment type="caution">
    <text evidence="4">The sequence shown here is derived from an EMBL/GenBank/DDBJ whole genome shotgun (WGS) entry which is preliminary data.</text>
</comment>
<dbReference type="InterPro" id="IPR040898">
    <property type="entry name" value="CxC6"/>
</dbReference>
<evidence type="ECO:0000256" key="1">
    <source>
        <dbReference type="SAM" id="MobiDB-lite"/>
    </source>
</evidence>
<proteinExistence type="predicted"/>
<dbReference type="EMBL" id="BPQB01000117">
    <property type="protein sequence ID" value="GJE99712.1"/>
    <property type="molecule type" value="Genomic_DNA"/>
</dbReference>
<dbReference type="OrthoDB" id="2800707at2759"/>
<dbReference type="Proteomes" id="UP000703269">
    <property type="component" value="Unassembled WGS sequence"/>
</dbReference>
<feature type="region of interest" description="Disordered" evidence="1">
    <location>
        <begin position="442"/>
        <end position="511"/>
    </location>
</feature>
<feature type="compositionally biased region" description="Acidic residues" evidence="1">
    <location>
        <begin position="446"/>
        <end position="476"/>
    </location>
</feature>
<feature type="domain" description="CxC6 like cysteine cluster associated with KDZ" evidence="3">
    <location>
        <begin position="335"/>
        <end position="399"/>
    </location>
</feature>
<name>A0A9P3GQM0_9APHY</name>
<feature type="domain" description="CxC5 like cysteine cluster associated with KDZ" evidence="2">
    <location>
        <begin position="119"/>
        <end position="233"/>
    </location>
</feature>
<protein>
    <recommendedName>
        <fullName evidence="6">CxC5 like cysteine cluster associated with KDZ domain-containing protein</fullName>
    </recommendedName>
</protein>
<dbReference type="Pfam" id="PF18721">
    <property type="entry name" value="CxC6"/>
    <property type="match status" value="1"/>
</dbReference>
<sequence length="699" mass="79356">MDSHGAIIHFLEAVSRYPAWTARATLPQAFLFLRLVSNVKQTLILSLDCKASPYEPPETLPDDIVVTLSAALGLAPEDVEIFWDVMKHLAWDDKQMFEMQRDPRDLLQAGGYPFGHAGVSLWPAHHWCHNPDCNKETLLKSVQQREVVVFTLTHGAVPATSNHLYCPKCNTNYHHNYSVKAQYRTYYDGPSQLNILQVGEHQFVERRLINMWISLMVNQWTSATGCAVVYNQVLAKHPNAVPFPSQWQVAPLLRPEQVWDSFTLVSLLEFHDSEGGALKVPHSGEQSVRFKEAVKERNDYVRYHGLPDRAHCCQKCVRFQYDERGVPIKRTACVVVDGVTIGHPCCASPGCEVPLAKNRHRFCPEHVHLKAVCAVSDCDRPVVGKTRVCDDPVHASMEKLYKLRGTSRHLLAQTLERARMAHRSQGGGAGITVDFDLSAVHPINGWDDDDDDDDDDEDDDGYPLEAIPEGEYDIADDGTAQDVDRPAPVTSREADAREQCAAGGQQDDTTLGTRPVRRLRALFGRRRTHNEQIIVAPCGVIIARMTFFASESVSAVAEFIRQVYRELRHRPDHVYFDNNCLMRRHLDRANDTWFANIGLSVDPFHFNSKHKKTDQFCQDFCNPASFGELYADDGSWFFNSSIAEQTNVWLANYNSVLREMRVERFNFFLDEMIIRRNRQTIAKLDREGALPVTWPDSQL</sequence>